<keyword evidence="2" id="KW-1185">Reference proteome</keyword>
<name>A0A286HL57_9HYPH</name>
<dbReference type="AlphaFoldDB" id="A0A286HL57"/>
<dbReference type="Proteomes" id="UP000219465">
    <property type="component" value="Unassembled WGS sequence"/>
</dbReference>
<evidence type="ECO:0000313" key="1">
    <source>
        <dbReference type="EMBL" id="SOE08502.1"/>
    </source>
</evidence>
<protein>
    <submittedName>
        <fullName evidence="1">Uncharacterized protein</fullName>
    </submittedName>
</protein>
<reference evidence="2" key="1">
    <citation type="submission" date="2017-08" db="EMBL/GenBank/DDBJ databases">
        <authorList>
            <person name="Varghese N."/>
            <person name="Submissions S."/>
        </authorList>
    </citation>
    <scope>NUCLEOTIDE SEQUENCE [LARGE SCALE GENOMIC DNA]</scope>
    <source>
        <strain evidence="2">KCTC 23107</strain>
    </source>
</reference>
<dbReference type="RefSeq" id="WP_097104205.1">
    <property type="nucleotide sequence ID" value="NZ_OCPC01000001.1"/>
</dbReference>
<evidence type="ECO:0000313" key="2">
    <source>
        <dbReference type="Proteomes" id="UP000219465"/>
    </source>
</evidence>
<dbReference type="OrthoDB" id="8404259at2"/>
<dbReference type="EMBL" id="OCPC01000001">
    <property type="protein sequence ID" value="SOE08502.1"/>
    <property type="molecule type" value="Genomic_DNA"/>
</dbReference>
<accession>A0A286HL57</accession>
<proteinExistence type="predicted"/>
<sequence>MPATNIYFHTDAYHAALDRLESIARAFDPAAPVCLRSELIEALGDLSIWPIEIFSGEDESEIILAS</sequence>
<organism evidence="1 2">
    <name type="scientific">Hoeflea halophila</name>
    <dbReference type="NCBI Taxonomy" id="714899"/>
    <lineage>
        <taxon>Bacteria</taxon>
        <taxon>Pseudomonadati</taxon>
        <taxon>Pseudomonadota</taxon>
        <taxon>Alphaproteobacteria</taxon>
        <taxon>Hyphomicrobiales</taxon>
        <taxon>Rhizobiaceae</taxon>
        <taxon>Hoeflea</taxon>
    </lineage>
</organism>
<gene>
    <name evidence="1" type="ORF">SAMN05877838_0224</name>
</gene>